<dbReference type="Gene3D" id="1.10.287.20">
    <property type="entry name" value="Ubiquinol-cytochrome C reductase hinge domain"/>
    <property type="match status" value="1"/>
</dbReference>
<dbReference type="GO" id="GO:0005743">
    <property type="term" value="C:mitochondrial inner membrane"/>
    <property type="evidence" value="ECO:0007669"/>
    <property type="project" value="UniProtKB-SubCell"/>
</dbReference>
<evidence type="ECO:0000256" key="4">
    <source>
        <dbReference type="ARBA" id="ARBA00022660"/>
    </source>
</evidence>
<keyword evidence="12" id="KW-1185">Reference proteome</keyword>
<dbReference type="InParanoid" id="A0A0C3FBZ9"/>
<evidence type="ECO:0000256" key="9">
    <source>
        <dbReference type="SAM" id="MobiDB-lite"/>
    </source>
</evidence>
<evidence type="ECO:0000256" key="2">
    <source>
        <dbReference type="ARBA" id="ARBA00006498"/>
    </source>
</evidence>
<dbReference type="PANTHER" id="PTHR15336:SF0">
    <property type="entry name" value="CYTOCHROME B-C1 COMPLEX SUBUNIT 6, MITOCHONDRIAL"/>
    <property type="match status" value="1"/>
</dbReference>
<dbReference type="GO" id="GO:0006122">
    <property type="term" value="P:mitochondrial electron transport, ubiquinol to cytochrome c"/>
    <property type="evidence" value="ECO:0007669"/>
    <property type="project" value="InterPro"/>
</dbReference>
<evidence type="ECO:0000256" key="1">
    <source>
        <dbReference type="ARBA" id="ARBA00004137"/>
    </source>
</evidence>
<keyword evidence="5" id="KW-0999">Mitochondrion inner membrane</keyword>
<feature type="compositionally biased region" description="Acidic residues" evidence="9">
    <location>
        <begin position="33"/>
        <end position="49"/>
    </location>
</feature>
<feature type="domain" description="Ubiquinol-cytochrome C reductase hinge" evidence="10">
    <location>
        <begin position="49"/>
        <end position="111"/>
    </location>
</feature>
<dbReference type="InterPro" id="IPR023184">
    <property type="entry name" value="Ubol_cytC_Rdtase_hinge_dom"/>
</dbReference>
<proteinExistence type="inferred from homology"/>
<sequence>MLSSLFSSFTVHADAPEAKDENVEESKEGEKEEGGEEEPEPEEEEEPEDVYPAIREECQETKACAGHAKHFQHCQEKVEAGEGYKGEDCVEELMMHCVDNCAAPKLFSKLR</sequence>
<evidence type="ECO:0000256" key="8">
    <source>
        <dbReference type="ARBA" id="ARBA00023136"/>
    </source>
</evidence>
<feature type="region of interest" description="Disordered" evidence="9">
    <location>
        <begin position="1"/>
        <end position="50"/>
    </location>
</feature>
<dbReference type="Proteomes" id="UP000054166">
    <property type="component" value="Unassembled WGS sequence"/>
</dbReference>
<keyword evidence="7" id="KW-0496">Mitochondrion</keyword>
<dbReference type="SUPFAM" id="SSF81531">
    <property type="entry name" value="Non-heme 11 kDa protein of cytochrome bc1 complex (Ubiquinol-cytochrome c reductase)"/>
    <property type="match status" value="1"/>
</dbReference>
<reference evidence="11 12" key="1">
    <citation type="submission" date="2014-04" db="EMBL/GenBank/DDBJ databases">
        <authorList>
            <consortium name="DOE Joint Genome Institute"/>
            <person name="Kuo A."/>
            <person name="Tarkka M."/>
            <person name="Buscot F."/>
            <person name="Kohler A."/>
            <person name="Nagy L.G."/>
            <person name="Floudas D."/>
            <person name="Copeland A."/>
            <person name="Barry K.W."/>
            <person name="Cichocki N."/>
            <person name="Veneault-Fourrey C."/>
            <person name="LaButti K."/>
            <person name="Lindquist E.A."/>
            <person name="Lipzen A."/>
            <person name="Lundell T."/>
            <person name="Morin E."/>
            <person name="Murat C."/>
            <person name="Sun H."/>
            <person name="Tunlid A."/>
            <person name="Henrissat B."/>
            <person name="Grigoriev I.V."/>
            <person name="Hibbett D.S."/>
            <person name="Martin F."/>
            <person name="Nordberg H.P."/>
            <person name="Cantor M.N."/>
            <person name="Hua S.X."/>
        </authorList>
    </citation>
    <scope>NUCLEOTIDE SEQUENCE [LARGE SCALE GENOMIC DNA]</scope>
    <source>
        <strain evidence="11 12">F 1598</strain>
    </source>
</reference>
<evidence type="ECO:0000259" key="10">
    <source>
        <dbReference type="Pfam" id="PF02320"/>
    </source>
</evidence>
<keyword evidence="4" id="KW-0679">Respiratory chain</keyword>
<evidence type="ECO:0000313" key="11">
    <source>
        <dbReference type="EMBL" id="KIM82115.1"/>
    </source>
</evidence>
<accession>A0A0C3FBZ9</accession>
<reference evidence="12" key="2">
    <citation type="submission" date="2015-01" db="EMBL/GenBank/DDBJ databases">
        <title>Evolutionary Origins and Diversification of the Mycorrhizal Mutualists.</title>
        <authorList>
            <consortium name="DOE Joint Genome Institute"/>
            <consortium name="Mycorrhizal Genomics Consortium"/>
            <person name="Kohler A."/>
            <person name="Kuo A."/>
            <person name="Nagy L.G."/>
            <person name="Floudas D."/>
            <person name="Copeland A."/>
            <person name="Barry K.W."/>
            <person name="Cichocki N."/>
            <person name="Veneault-Fourrey C."/>
            <person name="LaButti K."/>
            <person name="Lindquist E.A."/>
            <person name="Lipzen A."/>
            <person name="Lundell T."/>
            <person name="Morin E."/>
            <person name="Murat C."/>
            <person name="Riley R."/>
            <person name="Ohm R."/>
            <person name="Sun H."/>
            <person name="Tunlid A."/>
            <person name="Henrissat B."/>
            <person name="Grigoriev I.V."/>
            <person name="Hibbett D.S."/>
            <person name="Martin F."/>
        </authorList>
    </citation>
    <scope>NUCLEOTIDE SEQUENCE [LARGE SCALE GENOMIC DNA]</scope>
    <source>
        <strain evidence="12">F 1598</strain>
    </source>
</reference>
<dbReference type="InterPro" id="IPR003422">
    <property type="entry name" value="Cyt_b-c1_6"/>
</dbReference>
<keyword evidence="8" id="KW-0472">Membrane</keyword>
<keyword evidence="3" id="KW-0813">Transport</keyword>
<evidence type="ECO:0000313" key="12">
    <source>
        <dbReference type="Proteomes" id="UP000054166"/>
    </source>
</evidence>
<dbReference type="InterPro" id="IPR036811">
    <property type="entry name" value="Ubol_cytC_Rdtase_hinge_dom_sf"/>
</dbReference>
<organism evidence="11 12">
    <name type="scientific">Piloderma croceum (strain F 1598)</name>
    <dbReference type="NCBI Taxonomy" id="765440"/>
    <lineage>
        <taxon>Eukaryota</taxon>
        <taxon>Fungi</taxon>
        <taxon>Dikarya</taxon>
        <taxon>Basidiomycota</taxon>
        <taxon>Agaricomycotina</taxon>
        <taxon>Agaricomycetes</taxon>
        <taxon>Agaricomycetidae</taxon>
        <taxon>Atheliales</taxon>
        <taxon>Atheliaceae</taxon>
        <taxon>Piloderma</taxon>
    </lineage>
</organism>
<feature type="compositionally biased region" description="Basic and acidic residues" evidence="9">
    <location>
        <begin position="14"/>
        <end position="32"/>
    </location>
</feature>
<dbReference type="PANTHER" id="PTHR15336">
    <property type="entry name" value="UBIQUINOL-CYTOCHROME C REDUCTASE COMPLEX 7.8 KDA PROTEIN"/>
    <property type="match status" value="1"/>
</dbReference>
<feature type="compositionally biased region" description="Polar residues" evidence="9">
    <location>
        <begin position="1"/>
        <end position="10"/>
    </location>
</feature>
<keyword evidence="6" id="KW-0249">Electron transport</keyword>
<evidence type="ECO:0000256" key="3">
    <source>
        <dbReference type="ARBA" id="ARBA00022448"/>
    </source>
</evidence>
<name>A0A0C3FBZ9_PILCF</name>
<dbReference type="OrthoDB" id="405848at2759"/>
<protein>
    <recommendedName>
        <fullName evidence="10">Ubiquinol-cytochrome C reductase hinge domain-containing protein</fullName>
    </recommendedName>
</protein>
<dbReference type="STRING" id="765440.A0A0C3FBZ9"/>
<evidence type="ECO:0000256" key="6">
    <source>
        <dbReference type="ARBA" id="ARBA00022982"/>
    </source>
</evidence>
<gene>
    <name evidence="11" type="ORF">PILCRDRAFT_97586</name>
</gene>
<comment type="similarity">
    <text evidence="2">Belongs to the UQCRH/QCR6 family.</text>
</comment>
<evidence type="ECO:0000256" key="7">
    <source>
        <dbReference type="ARBA" id="ARBA00023128"/>
    </source>
</evidence>
<dbReference type="AlphaFoldDB" id="A0A0C3FBZ9"/>
<dbReference type="Pfam" id="PF02320">
    <property type="entry name" value="UCR_hinge"/>
    <property type="match status" value="1"/>
</dbReference>
<evidence type="ECO:0000256" key="5">
    <source>
        <dbReference type="ARBA" id="ARBA00022792"/>
    </source>
</evidence>
<comment type="subcellular location">
    <subcellularLocation>
        <location evidence="1">Mitochondrion inner membrane</location>
        <topology evidence="1">Peripheral membrane protein</topology>
        <orientation evidence="1">Intermembrane side</orientation>
    </subcellularLocation>
</comment>
<dbReference type="HOGENOM" id="CLU_115913_1_1_1"/>
<dbReference type="EMBL" id="KN832996">
    <property type="protein sequence ID" value="KIM82115.1"/>
    <property type="molecule type" value="Genomic_DNA"/>
</dbReference>